<dbReference type="InterPro" id="IPR029063">
    <property type="entry name" value="SAM-dependent_MTases_sf"/>
</dbReference>
<dbReference type="EMBL" id="BKZV01000002">
    <property type="protein sequence ID" value="GER83418.1"/>
    <property type="molecule type" value="Genomic_DNA"/>
</dbReference>
<evidence type="ECO:0000259" key="1">
    <source>
        <dbReference type="Pfam" id="PF08241"/>
    </source>
</evidence>
<feature type="domain" description="Methyltransferase type 11" evidence="1">
    <location>
        <begin position="55"/>
        <end position="143"/>
    </location>
</feature>
<dbReference type="Proteomes" id="UP000334820">
    <property type="component" value="Unassembled WGS sequence"/>
</dbReference>
<dbReference type="RefSeq" id="WP_170293183.1">
    <property type="nucleotide sequence ID" value="NZ_BKZV01000002.1"/>
</dbReference>
<dbReference type="GO" id="GO:0008757">
    <property type="term" value="F:S-adenosylmethionine-dependent methyltransferase activity"/>
    <property type="evidence" value="ECO:0007669"/>
    <property type="project" value="InterPro"/>
</dbReference>
<dbReference type="SUPFAM" id="SSF53335">
    <property type="entry name" value="S-adenosyl-L-methionine-dependent methyltransferases"/>
    <property type="match status" value="1"/>
</dbReference>
<organism evidence="2 3">
    <name type="scientific">Thermogemmatispora aurantia</name>
    <dbReference type="NCBI Taxonomy" id="2045279"/>
    <lineage>
        <taxon>Bacteria</taxon>
        <taxon>Bacillati</taxon>
        <taxon>Chloroflexota</taxon>
        <taxon>Ktedonobacteria</taxon>
        <taxon>Thermogemmatisporales</taxon>
        <taxon>Thermogemmatisporaceae</taxon>
        <taxon>Thermogemmatispora</taxon>
    </lineage>
</organism>
<dbReference type="AlphaFoldDB" id="A0A5J4K3X4"/>
<sequence>MVLVPQEETLKTGGFPNRQEHYRAKYRLHKPGWRDSLSLYVELVERVVGPETWVLDIGCGHSDVLRAVYERTPHTYGLDPDAPALASNTIIRHKVVGRAEALPFANDTFDLVTCAWVLEHLEQPESAFREIARVLKPGGHFLFLTPNVWNYNVWIIRSVPHRFHAPLTQKLYGRQPHDTYRVYYRSNSPGRIERLARAVGLEREQLLLNGDPSYISFNRPLFAFACLLEKMLDWGPLRGARVHLIGSYRKAPAESEQKGSPQDQQG</sequence>
<dbReference type="PANTHER" id="PTHR43591">
    <property type="entry name" value="METHYLTRANSFERASE"/>
    <property type="match status" value="1"/>
</dbReference>
<dbReference type="CDD" id="cd02440">
    <property type="entry name" value="AdoMet_MTases"/>
    <property type="match status" value="1"/>
</dbReference>
<protein>
    <recommendedName>
        <fullName evidence="1">Methyltransferase type 11 domain-containing protein</fullName>
    </recommendedName>
</protein>
<proteinExistence type="predicted"/>
<name>A0A5J4K3X4_9CHLR</name>
<dbReference type="Gene3D" id="3.40.50.150">
    <property type="entry name" value="Vaccinia Virus protein VP39"/>
    <property type="match status" value="1"/>
</dbReference>
<dbReference type="Pfam" id="PF08241">
    <property type="entry name" value="Methyltransf_11"/>
    <property type="match status" value="1"/>
</dbReference>
<gene>
    <name evidence="2" type="ORF">KTAU_20550</name>
</gene>
<reference evidence="2 3" key="1">
    <citation type="journal article" date="2019" name="Int. J. Syst. Evol. Microbiol.">
        <title>Thermogemmatispora aurantia sp. nov. and Thermogemmatispora argillosa sp. nov., within the class Ktedonobacteria, and emended description of the genus Thermogemmatispora.</title>
        <authorList>
            <person name="Zheng Y."/>
            <person name="Wang C.M."/>
            <person name="Sakai Y."/>
            <person name="Abe K."/>
            <person name="Yokota A."/>
            <person name="Yabe S."/>
        </authorList>
    </citation>
    <scope>NUCLEOTIDE SEQUENCE [LARGE SCALE GENOMIC DNA]</scope>
    <source>
        <strain evidence="2 3">A1-2</strain>
    </source>
</reference>
<comment type="caution">
    <text evidence="2">The sequence shown here is derived from an EMBL/GenBank/DDBJ whole genome shotgun (WGS) entry which is preliminary data.</text>
</comment>
<dbReference type="InterPro" id="IPR013216">
    <property type="entry name" value="Methyltransf_11"/>
</dbReference>
<evidence type="ECO:0000313" key="3">
    <source>
        <dbReference type="Proteomes" id="UP000334820"/>
    </source>
</evidence>
<keyword evidence="3" id="KW-1185">Reference proteome</keyword>
<accession>A0A5J4K3X4</accession>
<evidence type="ECO:0000313" key="2">
    <source>
        <dbReference type="EMBL" id="GER83418.1"/>
    </source>
</evidence>